<reference evidence="5" key="1">
    <citation type="submission" date="2021-01" db="EMBL/GenBank/DDBJ databases">
        <authorList>
            <person name="Corre E."/>
            <person name="Pelletier E."/>
            <person name="Niang G."/>
            <person name="Scheremetjew M."/>
            <person name="Finn R."/>
            <person name="Kale V."/>
            <person name="Holt S."/>
            <person name="Cochrane G."/>
            <person name="Meng A."/>
            <person name="Brown T."/>
            <person name="Cohen L."/>
        </authorList>
    </citation>
    <scope>NUCLEOTIDE SEQUENCE</scope>
    <source>
        <strain evidence="5">CCMP1243</strain>
    </source>
</reference>
<evidence type="ECO:0000256" key="1">
    <source>
        <dbReference type="ARBA" id="ARBA00006270"/>
    </source>
</evidence>
<dbReference type="InterPro" id="IPR001806">
    <property type="entry name" value="Small_GTPase"/>
</dbReference>
<dbReference type="GO" id="GO:0003924">
    <property type="term" value="F:GTPase activity"/>
    <property type="evidence" value="ECO:0007669"/>
    <property type="project" value="InterPro"/>
</dbReference>
<dbReference type="PROSITE" id="PS51419">
    <property type="entry name" value="RAB"/>
    <property type="match status" value="1"/>
</dbReference>
<dbReference type="PANTHER" id="PTHR47980">
    <property type="entry name" value="LD44762P"/>
    <property type="match status" value="1"/>
</dbReference>
<organism evidence="5">
    <name type="scientific">Rhizochromulina marina</name>
    <dbReference type="NCBI Taxonomy" id="1034831"/>
    <lineage>
        <taxon>Eukaryota</taxon>
        <taxon>Sar</taxon>
        <taxon>Stramenopiles</taxon>
        <taxon>Ochrophyta</taxon>
        <taxon>Dictyochophyceae</taxon>
        <taxon>Rhizochromulinales</taxon>
        <taxon>Rhizochromulina</taxon>
    </lineage>
</organism>
<dbReference type="NCBIfam" id="TIGR00231">
    <property type="entry name" value="small_GTP"/>
    <property type="match status" value="1"/>
</dbReference>
<evidence type="ECO:0000256" key="4">
    <source>
        <dbReference type="ARBA" id="ARBA00023288"/>
    </source>
</evidence>
<protein>
    <submittedName>
        <fullName evidence="5">Uncharacterized protein</fullName>
    </submittedName>
</protein>
<dbReference type="SMART" id="SM00176">
    <property type="entry name" value="RAN"/>
    <property type="match status" value="1"/>
</dbReference>
<dbReference type="SUPFAM" id="SSF52540">
    <property type="entry name" value="P-loop containing nucleoside triphosphate hydrolases"/>
    <property type="match status" value="1"/>
</dbReference>
<comment type="similarity">
    <text evidence="1">Belongs to the small GTPase superfamily. Rab family.</text>
</comment>
<accession>A0A7S2SVP5</accession>
<dbReference type="Gene3D" id="3.40.50.300">
    <property type="entry name" value="P-loop containing nucleotide triphosphate hydrolases"/>
    <property type="match status" value="1"/>
</dbReference>
<evidence type="ECO:0000256" key="2">
    <source>
        <dbReference type="ARBA" id="ARBA00022741"/>
    </source>
</evidence>
<dbReference type="PROSITE" id="PS51420">
    <property type="entry name" value="RHO"/>
    <property type="match status" value="1"/>
</dbReference>
<evidence type="ECO:0000313" key="5">
    <source>
        <dbReference type="EMBL" id="CAD9710837.1"/>
    </source>
</evidence>
<dbReference type="GO" id="GO:0005525">
    <property type="term" value="F:GTP binding"/>
    <property type="evidence" value="ECO:0007669"/>
    <property type="project" value="UniProtKB-KW"/>
</dbReference>
<keyword evidence="2" id="KW-0547">Nucleotide-binding</keyword>
<gene>
    <name evidence="5" type="ORF">RMAR1173_LOCUS21831</name>
</gene>
<dbReference type="PRINTS" id="PR00449">
    <property type="entry name" value="RASTRNSFRMNG"/>
</dbReference>
<dbReference type="EMBL" id="HBHJ01032941">
    <property type="protein sequence ID" value="CAD9710837.1"/>
    <property type="molecule type" value="Transcribed_RNA"/>
</dbReference>
<dbReference type="AlphaFoldDB" id="A0A7S2SVP5"/>
<dbReference type="InterPro" id="IPR005225">
    <property type="entry name" value="Small_GTP-bd"/>
</dbReference>
<dbReference type="SMART" id="SM00173">
    <property type="entry name" value="RAS"/>
    <property type="match status" value="1"/>
</dbReference>
<keyword evidence="3" id="KW-0342">GTP-binding</keyword>
<dbReference type="Pfam" id="PF00071">
    <property type="entry name" value="Ras"/>
    <property type="match status" value="1"/>
</dbReference>
<proteinExistence type="inferred from homology"/>
<dbReference type="InterPro" id="IPR027417">
    <property type="entry name" value="P-loop_NTPase"/>
</dbReference>
<dbReference type="SMART" id="SM00175">
    <property type="entry name" value="RAB"/>
    <property type="match status" value="1"/>
</dbReference>
<dbReference type="PROSITE" id="PS51421">
    <property type="entry name" value="RAS"/>
    <property type="match status" value="1"/>
</dbReference>
<dbReference type="SMART" id="SM00174">
    <property type="entry name" value="RHO"/>
    <property type="match status" value="1"/>
</dbReference>
<dbReference type="CDD" id="cd00154">
    <property type="entry name" value="Rab"/>
    <property type="match status" value="1"/>
</dbReference>
<evidence type="ECO:0000256" key="3">
    <source>
        <dbReference type="ARBA" id="ARBA00023134"/>
    </source>
</evidence>
<sequence length="209" mass="23433">MAAAMATPKRKVVRLLMIGDSNVGKTSLVLRYDENRFSHKFVTTIGVDYRDKVVDIHGANVKLQIWDTAGQERFRALTANFFSRADGIVLAYDVSKRTSFEGVRRWHEQIVEKAAPEVQMLLCGTKCDCSPEEREVSQEDGESLAKELAIPFFETSAKGNRNVAEAFMTLATAVVDAHHDRDNLQSANQKRGVDIFKPEAPTRTEKHCC</sequence>
<name>A0A7S2SVP5_9STRA</name>
<dbReference type="FunFam" id="3.40.50.300:FF:001129">
    <property type="entry name" value="ras-related protein Rab-44 isoform X2"/>
    <property type="match status" value="1"/>
</dbReference>
<dbReference type="InterPro" id="IPR050305">
    <property type="entry name" value="Small_GTPase_Rab"/>
</dbReference>
<keyword evidence="4" id="KW-0449">Lipoprotein</keyword>